<gene>
    <name evidence="1" type="ORF">DFR60_12817</name>
</gene>
<reference evidence="1 2" key="1">
    <citation type="submission" date="2018-05" db="EMBL/GenBank/DDBJ databases">
        <title>Genomic Encyclopedia of Type Strains, Phase IV (KMG-IV): sequencing the most valuable type-strain genomes for metagenomic binning, comparative biology and taxonomic classification.</title>
        <authorList>
            <person name="Goeker M."/>
        </authorList>
    </citation>
    <scope>NUCLEOTIDE SEQUENCE [LARGE SCALE GENOMIC DNA]</scope>
    <source>
        <strain evidence="1 2">DSM 24995</strain>
    </source>
</reference>
<proteinExistence type="predicted"/>
<organism evidence="1 2">
    <name type="scientific">Hungatella effluvii</name>
    <dbReference type="NCBI Taxonomy" id="1096246"/>
    <lineage>
        <taxon>Bacteria</taxon>
        <taxon>Bacillati</taxon>
        <taxon>Bacillota</taxon>
        <taxon>Clostridia</taxon>
        <taxon>Lachnospirales</taxon>
        <taxon>Lachnospiraceae</taxon>
        <taxon>Hungatella</taxon>
    </lineage>
</organism>
<dbReference type="Proteomes" id="UP000248057">
    <property type="component" value="Unassembled WGS sequence"/>
</dbReference>
<dbReference type="InterPro" id="IPR026002">
    <property type="entry name" value="ATC_hydrolase-like"/>
</dbReference>
<sequence length="227" mass="26250">MKPVTGFLYPDVLCDRKKGGINMAKKKENVFLAEMAPFLSKRYEGEKVASIMAMAWKRYREICEENAQEPKAMYMHTRERIYPGIAAFDALTANGESREHAADFIEDYYAWRSQRMADMLHKLMKIPGCCRLVPKFFKSMTRSNFGPKAGFQAVYYETTNKELRFDMIKCPYFDICKAYGCEEIVRAYCHADDICYGSMHPRIEWGRTQTLGDGGTCCDFKITVKNM</sequence>
<accession>A0A2V3XX26</accession>
<comment type="caution">
    <text evidence="1">The sequence shown here is derived from an EMBL/GenBank/DDBJ whole genome shotgun (WGS) entry which is preliminary data.</text>
</comment>
<keyword evidence="1" id="KW-0378">Hydrolase</keyword>
<dbReference type="EMBL" id="QJKD01000028">
    <property type="protein sequence ID" value="PXX44295.1"/>
    <property type="molecule type" value="Genomic_DNA"/>
</dbReference>
<dbReference type="AlphaFoldDB" id="A0A2V3XX26"/>
<keyword evidence="2" id="KW-1185">Reference proteome</keyword>
<evidence type="ECO:0000313" key="1">
    <source>
        <dbReference type="EMBL" id="PXX44295.1"/>
    </source>
</evidence>
<dbReference type="Pfam" id="PF14196">
    <property type="entry name" value="ATC_hydrolase"/>
    <property type="match status" value="1"/>
</dbReference>
<evidence type="ECO:0000313" key="2">
    <source>
        <dbReference type="Proteomes" id="UP000248057"/>
    </source>
</evidence>
<name>A0A2V3XX26_9FIRM</name>
<protein>
    <submittedName>
        <fullName evidence="1">L-2-amino-thiazoline-4-carboxylic acid hydrolase-like protein</fullName>
    </submittedName>
</protein>
<dbReference type="GO" id="GO:0016787">
    <property type="term" value="F:hydrolase activity"/>
    <property type="evidence" value="ECO:0007669"/>
    <property type="project" value="UniProtKB-KW"/>
</dbReference>